<name>A0A7J0GZD1_9ERIC</name>
<feature type="domain" description="Retrotransposon gag" evidence="2">
    <location>
        <begin position="142"/>
        <end position="203"/>
    </location>
</feature>
<dbReference type="OrthoDB" id="1752139at2759"/>
<dbReference type="PANTHER" id="PTHR33223:SF10">
    <property type="entry name" value="AMINOTRANSFERASE-LIKE PLANT MOBILE DOMAIN-CONTAINING PROTEIN"/>
    <property type="match status" value="1"/>
</dbReference>
<protein>
    <recommendedName>
        <fullName evidence="2">Retrotransposon gag domain-containing protein</fullName>
    </recommendedName>
</protein>
<feature type="region of interest" description="Disordered" evidence="1">
    <location>
        <begin position="1"/>
        <end position="22"/>
    </location>
</feature>
<evidence type="ECO:0000256" key="1">
    <source>
        <dbReference type="SAM" id="MobiDB-lite"/>
    </source>
</evidence>
<evidence type="ECO:0000313" key="4">
    <source>
        <dbReference type="Proteomes" id="UP000585474"/>
    </source>
</evidence>
<dbReference type="Proteomes" id="UP000585474">
    <property type="component" value="Unassembled WGS sequence"/>
</dbReference>
<evidence type="ECO:0000313" key="3">
    <source>
        <dbReference type="EMBL" id="GFZ16131.1"/>
    </source>
</evidence>
<organism evidence="3 4">
    <name type="scientific">Actinidia rufa</name>
    <dbReference type="NCBI Taxonomy" id="165716"/>
    <lineage>
        <taxon>Eukaryota</taxon>
        <taxon>Viridiplantae</taxon>
        <taxon>Streptophyta</taxon>
        <taxon>Embryophyta</taxon>
        <taxon>Tracheophyta</taxon>
        <taxon>Spermatophyta</taxon>
        <taxon>Magnoliopsida</taxon>
        <taxon>eudicotyledons</taxon>
        <taxon>Gunneridae</taxon>
        <taxon>Pentapetalae</taxon>
        <taxon>asterids</taxon>
        <taxon>Ericales</taxon>
        <taxon>Actinidiaceae</taxon>
        <taxon>Actinidia</taxon>
    </lineage>
</organism>
<dbReference type="InterPro" id="IPR005162">
    <property type="entry name" value="Retrotrans_gag_dom"/>
</dbReference>
<dbReference type="Pfam" id="PF03732">
    <property type="entry name" value="Retrotrans_gag"/>
    <property type="match status" value="1"/>
</dbReference>
<dbReference type="EMBL" id="BJWL01000025">
    <property type="protein sequence ID" value="GFZ16131.1"/>
    <property type="molecule type" value="Genomic_DNA"/>
</dbReference>
<evidence type="ECO:0000259" key="2">
    <source>
        <dbReference type="Pfam" id="PF03732"/>
    </source>
</evidence>
<gene>
    <name evidence="3" type="ORF">Acr_25g0005400</name>
</gene>
<dbReference type="PANTHER" id="PTHR33223">
    <property type="entry name" value="CCHC-TYPE DOMAIN-CONTAINING PROTEIN"/>
    <property type="match status" value="1"/>
</dbReference>
<dbReference type="AlphaFoldDB" id="A0A7J0GZD1"/>
<accession>A0A7J0GZD1</accession>
<comment type="caution">
    <text evidence="3">The sequence shown here is derived from an EMBL/GenBank/DDBJ whole genome shotgun (WGS) entry which is preliminary data.</text>
</comment>
<keyword evidence="4" id="KW-1185">Reference proteome</keyword>
<proteinExistence type="predicted"/>
<sequence>MHLRSRLLPPPNASSPVDNRTHTMASNNQALDLEDQMMIVNLRAIKAMVEPEIIDADHRAYNRDEKKALLGEKEAPFRQNLSHPNELVKWEVRKLGGDDHLAVMIGPPLGTYEGKINPRDHLDSYRNLMMMQGYSDEVICKAFWVTLKGSIRTWFRKLSPKTIDSFGELSRLFIANFISCQVKQKNASHLFTVHQKREKFERLRQEIQLGRVRGGWRQ</sequence>
<reference evidence="3 4" key="1">
    <citation type="submission" date="2019-07" db="EMBL/GenBank/DDBJ databases">
        <title>De Novo Assembly of kiwifruit Actinidia rufa.</title>
        <authorList>
            <person name="Sugita-Konishi S."/>
            <person name="Sato K."/>
            <person name="Mori E."/>
            <person name="Abe Y."/>
            <person name="Kisaki G."/>
            <person name="Hamano K."/>
            <person name="Suezawa K."/>
            <person name="Otani M."/>
            <person name="Fukuda T."/>
            <person name="Manabe T."/>
            <person name="Gomi K."/>
            <person name="Tabuchi M."/>
            <person name="Akimitsu K."/>
            <person name="Kataoka I."/>
        </authorList>
    </citation>
    <scope>NUCLEOTIDE SEQUENCE [LARGE SCALE GENOMIC DNA]</scope>
    <source>
        <strain evidence="4">cv. Fuchu</strain>
    </source>
</reference>